<sequence length="34" mass="4088">MVHPMCPKSHVEFPLLYFIIILKNDLLLDYCYAF</sequence>
<reference evidence="1" key="2">
    <citation type="journal article" date="2015" name="Fish Shellfish Immunol.">
        <title>Early steps in the European eel (Anguilla anguilla)-Vibrio vulnificus interaction in the gills: Role of the RtxA13 toxin.</title>
        <authorList>
            <person name="Callol A."/>
            <person name="Pajuelo D."/>
            <person name="Ebbesson L."/>
            <person name="Teles M."/>
            <person name="MacKenzie S."/>
            <person name="Amaro C."/>
        </authorList>
    </citation>
    <scope>NUCLEOTIDE SEQUENCE</scope>
</reference>
<dbReference type="EMBL" id="GBXM01084071">
    <property type="protein sequence ID" value="JAH24506.1"/>
    <property type="molecule type" value="Transcribed_RNA"/>
</dbReference>
<organism evidence="1">
    <name type="scientific">Anguilla anguilla</name>
    <name type="common">European freshwater eel</name>
    <name type="synonym">Muraena anguilla</name>
    <dbReference type="NCBI Taxonomy" id="7936"/>
    <lineage>
        <taxon>Eukaryota</taxon>
        <taxon>Metazoa</taxon>
        <taxon>Chordata</taxon>
        <taxon>Craniata</taxon>
        <taxon>Vertebrata</taxon>
        <taxon>Euteleostomi</taxon>
        <taxon>Actinopterygii</taxon>
        <taxon>Neopterygii</taxon>
        <taxon>Teleostei</taxon>
        <taxon>Anguilliformes</taxon>
        <taxon>Anguillidae</taxon>
        <taxon>Anguilla</taxon>
    </lineage>
</organism>
<reference evidence="1" key="1">
    <citation type="submission" date="2014-11" db="EMBL/GenBank/DDBJ databases">
        <authorList>
            <person name="Amaro Gonzalez C."/>
        </authorList>
    </citation>
    <scope>NUCLEOTIDE SEQUENCE</scope>
</reference>
<evidence type="ECO:0000313" key="1">
    <source>
        <dbReference type="EMBL" id="JAH24506.1"/>
    </source>
</evidence>
<proteinExistence type="predicted"/>
<name>A0A0E9R5S6_ANGAN</name>
<accession>A0A0E9R5S6</accession>
<protein>
    <submittedName>
        <fullName evidence="1">Uncharacterized protein</fullName>
    </submittedName>
</protein>
<dbReference type="AlphaFoldDB" id="A0A0E9R5S6"/>